<reference evidence="11 12" key="1">
    <citation type="submission" date="2019-11" db="EMBL/GenBank/DDBJ databases">
        <authorList>
            <person name="Cao P."/>
        </authorList>
    </citation>
    <scope>NUCLEOTIDE SEQUENCE [LARGE SCALE GENOMIC DNA]</scope>
    <source>
        <strain evidence="11 12">NEAU-AAG5</strain>
    </source>
</reference>
<feature type="transmembrane region" description="Helical" evidence="9">
    <location>
        <begin position="299"/>
        <end position="318"/>
    </location>
</feature>
<keyword evidence="3" id="KW-0813">Transport</keyword>
<feature type="transmembrane region" description="Helical" evidence="9">
    <location>
        <begin position="118"/>
        <end position="139"/>
    </location>
</feature>
<feature type="transmembrane region" description="Helical" evidence="9">
    <location>
        <begin position="204"/>
        <end position="226"/>
    </location>
</feature>
<dbReference type="PRINTS" id="PR01036">
    <property type="entry name" value="TCRTETB"/>
</dbReference>
<dbReference type="Proteomes" id="UP000432015">
    <property type="component" value="Unassembled WGS sequence"/>
</dbReference>
<dbReference type="Gene3D" id="1.20.1720.10">
    <property type="entry name" value="Multidrug resistance protein D"/>
    <property type="match status" value="1"/>
</dbReference>
<feature type="transmembrane region" description="Helical" evidence="9">
    <location>
        <begin position="400"/>
        <end position="419"/>
    </location>
</feature>
<dbReference type="SUPFAM" id="SSF103473">
    <property type="entry name" value="MFS general substrate transporter"/>
    <property type="match status" value="1"/>
</dbReference>
<keyword evidence="5 9" id="KW-0812">Transmembrane</keyword>
<keyword evidence="4" id="KW-1003">Cell membrane</keyword>
<sequence length="561" mass="58760">MSDPDGILRQTARFNRSRKCQSLQYFAAASPDNDPRPRHALPGTSTIGSELTAPASPKAADGQVEAPASGGGLDRGVLAAAMVVVLGAIMSILDVTVVNVAINDLAREFETPLSTIQWVATGYTLALATVIPITGWASARFGTKRLYMISIALFVVGSMLAGSAWSAESLIAFRVLQGLGGGMIMPAGMTILAQAAGPQRIGQVMSVVGIPMLLGPILGPILGGYLVDDVSWRWIFFINLPIGIVALLMAAKILKRDKPQRTERLDVIGLVLLSPGLASLIYGLAKGAELKDFLKPESAIYTAVGAALVLGFVARALTARSPLIDLRLLKRPSVAAASGTMVLFMAAFMGAMLLLPLYYQTVRQQGALHSGLLMAPQGLGAMITMPIGGKLTDRIGPGRVVLVGMVVVVASMAGFASVLEADTSYWVLGSVLFVTGLGMGMTMMPTMAAAIQTLAHDEVPRASTMLNIIQQVSASLGTAMISVLLANRLASNLGGSGGGEIGSAEKIPDAVMDKIAKPMADAFQHTYWYAAGLLIFAFLPALLLPRKKPETPAADAPMPMH</sequence>
<evidence type="ECO:0000256" key="7">
    <source>
        <dbReference type="ARBA" id="ARBA00023136"/>
    </source>
</evidence>
<evidence type="ECO:0000256" key="4">
    <source>
        <dbReference type="ARBA" id="ARBA00022475"/>
    </source>
</evidence>
<dbReference type="Gene3D" id="1.20.1250.20">
    <property type="entry name" value="MFS general substrate transporter like domains"/>
    <property type="match status" value="1"/>
</dbReference>
<evidence type="ECO:0000256" key="9">
    <source>
        <dbReference type="SAM" id="Phobius"/>
    </source>
</evidence>
<feature type="transmembrane region" description="Helical" evidence="9">
    <location>
        <begin position="425"/>
        <end position="444"/>
    </location>
</feature>
<gene>
    <name evidence="11" type="ORF">GNZ18_21490</name>
</gene>
<dbReference type="Pfam" id="PF07690">
    <property type="entry name" value="MFS_1"/>
    <property type="match status" value="1"/>
</dbReference>
<dbReference type="PANTHER" id="PTHR42718:SF9">
    <property type="entry name" value="MAJOR FACILITATOR SUPERFAMILY MULTIDRUG TRANSPORTER MFSC"/>
    <property type="match status" value="1"/>
</dbReference>
<feature type="transmembrane region" description="Helical" evidence="9">
    <location>
        <begin position="527"/>
        <end position="544"/>
    </location>
</feature>
<feature type="domain" description="Major facilitator superfamily (MFS) profile" evidence="10">
    <location>
        <begin position="80"/>
        <end position="549"/>
    </location>
</feature>
<dbReference type="EMBL" id="WOFH01000007">
    <property type="protein sequence ID" value="MUN39153.1"/>
    <property type="molecule type" value="Genomic_DNA"/>
</dbReference>
<comment type="subcellular location">
    <subcellularLocation>
        <location evidence="1">Cell membrane</location>
        <topology evidence="1">Multi-pass membrane protein</topology>
    </subcellularLocation>
</comment>
<evidence type="ECO:0000313" key="12">
    <source>
        <dbReference type="Proteomes" id="UP000432015"/>
    </source>
</evidence>
<feature type="region of interest" description="Disordered" evidence="8">
    <location>
        <begin position="27"/>
        <end position="69"/>
    </location>
</feature>
<feature type="transmembrane region" description="Helical" evidence="9">
    <location>
        <begin position="146"/>
        <end position="165"/>
    </location>
</feature>
<evidence type="ECO:0000256" key="3">
    <source>
        <dbReference type="ARBA" id="ARBA00022448"/>
    </source>
</evidence>
<evidence type="ECO:0000256" key="2">
    <source>
        <dbReference type="ARBA" id="ARBA00008537"/>
    </source>
</evidence>
<name>A0A7K1L4F4_9ACTN</name>
<comment type="similarity">
    <text evidence="2">Belongs to the major facilitator superfamily. EmrB family.</text>
</comment>
<dbReference type="PROSITE" id="PS50850">
    <property type="entry name" value="MFS"/>
    <property type="match status" value="1"/>
</dbReference>
<feature type="transmembrane region" description="Helical" evidence="9">
    <location>
        <begin position="265"/>
        <end position="284"/>
    </location>
</feature>
<dbReference type="AlphaFoldDB" id="A0A7K1L4F4"/>
<evidence type="ECO:0000256" key="5">
    <source>
        <dbReference type="ARBA" id="ARBA00022692"/>
    </source>
</evidence>
<keyword evidence="6 9" id="KW-1133">Transmembrane helix</keyword>
<dbReference type="InterPro" id="IPR036259">
    <property type="entry name" value="MFS_trans_sf"/>
</dbReference>
<dbReference type="InterPro" id="IPR020846">
    <property type="entry name" value="MFS_dom"/>
</dbReference>
<dbReference type="PANTHER" id="PTHR42718">
    <property type="entry name" value="MAJOR FACILITATOR SUPERFAMILY MULTIDRUG TRANSPORTER MFSC"/>
    <property type="match status" value="1"/>
</dbReference>
<evidence type="ECO:0000313" key="11">
    <source>
        <dbReference type="EMBL" id="MUN39153.1"/>
    </source>
</evidence>
<dbReference type="NCBIfam" id="TIGR00711">
    <property type="entry name" value="efflux_EmrB"/>
    <property type="match status" value="1"/>
</dbReference>
<dbReference type="CDD" id="cd17503">
    <property type="entry name" value="MFS_LmrB_MDR_like"/>
    <property type="match status" value="1"/>
</dbReference>
<evidence type="ECO:0000256" key="6">
    <source>
        <dbReference type="ARBA" id="ARBA00022989"/>
    </source>
</evidence>
<keyword evidence="12" id="KW-1185">Reference proteome</keyword>
<keyword evidence="7 9" id="KW-0472">Membrane</keyword>
<evidence type="ECO:0000256" key="8">
    <source>
        <dbReference type="SAM" id="MobiDB-lite"/>
    </source>
</evidence>
<feature type="transmembrane region" description="Helical" evidence="9">
    <location>
        <begin position="77"/>
        <end position="98"/>
    </location>
</feature>
<feature type="transmembrane region" description="Helical" evidence="9">
    <location>
        <begin position="339"/>
        <end position="359"/>
    </location>
</feature>
<organism evidence="11 12">
    <name type="scientific">Actinomadura litoris</name>
    <dbReference type="NCBI Taxonomy" id="2678616"/>
    <lineage>
        <taxon>Bacteria</taxon>
        <taxon>Bacillati</taxon>
        <taxon>Actinomycetota</taxon>
        <taxon>Actinomycetes</taxon>
        <taxon>Streptosporangiales</taxon>
        <taxon>Thermomonosporaceae</taxon>
        <taxon>Actinomadura</taxon>
    </lineage>
</organism>
<accession>A0A7K1L4F4</accession>
<dbReference type="InterPro" id="IPR011701">
    <property type="entry name" value="MFS"/>
</dbReference>
<protein>
    <submittedName>
        <fullName evidence="11">DHA2 family efflux MFS transporter permease subunit</fullName>
    </submittedName>
</protein>
<evidence type="ECO:0000256" key="1">
    <source>
        <dbReference type="ARBA" id="ARBA00004651"/>
    </source>
</evidence>
<evidence type="ECO:0000259" key="10">
    <source>
        <dbReference type="PROSITE" id="PS50850"/>
    </source>
</evidence>
<proteinExistence type="inferred from homology"/>
<dbReference type="GO" id="GO:0022857">
    <property type="term" value="F:transmembrane transporter activity"/>
    <property type="evidence" value="ECO:0007669"/>
    <property type="project" value="InterPro"/>
</dbReference>
<comment type="caution">
    <text evidence="11">The sequence shown here is derived from an EMBL/GenBank/DDBJ whole genome shotgun (WGS) entry which is preliminary data.</text>
</comment>
<feature type="transmembrane region" description="Helical" evidence="9">
    <location>
        <begin position="171"/>
        <end position="192"/>
    </location>
</feature>
<dbReference type="GO" id="GO:0005886">
    <property type="term" value="C:plasma membrane"/>
    <property type="evidence" value="ECO:0007669"/>
    <property type="project" value="UniProtKB-SubCell"/>
</dbReference>
<feature type="transmembrane region" description="Helical" evidence="9">
    <location>
        <begin position="232"/>
        <end position="253"/>
    </location>
</feature>
<dbReference type="InterPro" id="IPR004638">
    <property type="entry name" value="EmrB-like"/>
</dbReference>